<keyword evidence="1 4" id="KW-0808">Transferase</keyword>
<evidence type="ECO:0000313" key="4">
    <source>
        <dbReference type="EMBL" id="RHA40752.1"/>
    </source>
</evidence>
<evidence type="ECO:0000313" key="5">
    <source>
        <dbReference type="Proteomes" id="UP000283374"/>
    </source>
</evidence>
<dbReference type="Gene3D" id="3.40.630.30">
    <property type="match status" value="1"/>
</dbReference>
<evidence type="ECO:0000256" key="1">
    <source>
        <dbReference type="ARBA" id="ARBA00022679"/>
    </source>
</evidence>
<evidence type="ECO:0000256" key="2">
    <source>
        <dbReference type="ARBA" id="ARBA00023315"/>
    </source>
</evidence>
<reference evidence="4 5" key="1">
    <citation type="submission" date="2018-08" db="EMBL/GenBank/DDBJ databases">
        <title>Cellulomonas rhizosphaerae sp. nov., a novel actinomycete isolated from soil.</title>
        <authorList>
            <person name="Tian Y."/>
        </authorList>
    </citation>
    <scope>NUCLEOTIDE SEQUENCE [LARGE SCALE GENOMIC DNA]</scope>
    <source>
        <strain evidence="4 5">NEAU-TCZ24</strain>
    </source>
</reference>
<dbReference type="PANTHER" id="PTHR43877">
    <property type="entry name" value="AMINOALKYLPHOSPHONATE N-ACETYLTRANSFERASE-RELATED-RELATED"/>
    <property type="match status" value="1"/>
</dbReference>
<dbReference type="CDD" id="cd04301">
    <property type="entry name" value="NAT_SF"/>
    <property type="match status" value="1"/>
</dbReference>
<dbReference type="PROSITE" id="PS51186">
    <property type="entry name" value="GNAT"/>
    <property type="match status" value="1"/>
</dbReference>
<gene>
    <name evidence="4" type="ORF">D1825_09655</name>
</gene>
<name>A0A413RLF5_9CELL</name>
<dbReference type="Pfam" id="PF00583">
    <property type="entry name" value="Acetyltransf_1"/>
    <property type="match status" value="1"/>
</dbReference>
<comment type="caution">
    <text evidence="4">The sequence shown here is derived from an EMBL/GenBank/DDBJ whole genome shotgun (WGS) entry which is preliminary data.</text>
</comment>
<dbReference type="Proteomes" id="UP000283374">
    <property type="component" value="Unassembled WGS sequence"/>
</dbReference>
<dbReference type="RefSeq" id="WP_118767210.1">
    <property type="nucleotide sequence ID" value="NZ_QWKP01000192.1"/>
</dbReference>
<dbReference type="OrthoDB" id="9790865at2"/>
<evidence type="ECO:0000259" key="3">
    <source>
        <dbReference type="PROSITE" id="PS51186"/>
    </source>
</evidence>
<protein>
    <submittedName>
        <fullName evidence="4">GNAT family N-acetyltransferase</fullName>
    </submittedName>
</protein>
<dbReference type="InterPro" id="IPR000182">
    <property type="entry name" value="GNAT_dom"/>
</dbReference>
<keyword evidence="5" id="KW-1185">Reference proteome</keyword>
<dbReference type="EMBL" id="QWKP01000192">
    <property type="protein sequence ID" value="RHA40752.1"/>
    <property type="molecule type" value="Genomic_DNA"/>
</dbReference>
<feature type="domain" description="N-acetyltransferase" evidence="3">
    <location>
        <begin position="1"/>
        <end position="161"/>
    </location>
</feature>
<dbReference type="AlphaFoldDB" id="A0A413RLF5"/>
<dbReference type="InterPro" id="IPR016181">
    <property type="entry name" value="Acyl_CoA_acyltransferase"/>
</dbReference>
<dbReference type="SUPFAM" id="SSF55729">
    <property type="entry name" value="Acyl-CoA N-acyltransferases (Nat)"/>
    <property type="match status" value="1"/>
</dbReference>
<dbReference type="GO" id="GO:0016747">
    <property type="term" value="F:acyltransferase activity, transferring groups other than amino-acyl groups"/>
    <property type="evidence" value="ECO:0007669"/>
    <property type="project" value="InterPro"/>
</dbReference>
<proteinExistence type="predicted"/>
<organism evidence="4 5">
    <name type="scientific">Cellulomonas rhizosphaerae</name>
    <dbReference type="NCBI Taxonomy" id="2293719"/>
    <lineage>
        <taxon>Bacteria</taxon>
        <taxon>Bacillati</taxon>
        <taxon>Actinomycetota</taxon>
        <taxon>Actinomycetes</taxon>
        <taxon>Micrococcales</taxon>
        <taxon>Cellulomonadaceae</taxon>
        <taxon>Cellulomonas</taxon>
    </lineage>
</organism>
<keyword evidence="2" id="KW-0012">Acyltransferase</keyword>
<accession>A0A413RLF5</accession>
<sequence length="163" mass="17337">MRLRPTTSSDLDLLEELLVEAFNWTGETRVTLAQVQTDPAHSRHLAGWQRPTDLGTVAEADDGTPAGAAWARVVPATEAGYGFVADDVPELGMGVLAQHRGQGVGSKLLDACLDQLWAAGHPAVSLSVEDGNTVARRLYESRGFVVVGRSGGSDTMLRQLQDG</sequence>
<dbReference type="InterPro" id="IPR050832">
    <property type="entry name" value="Bact_Acetyltransf"/>
</dbReference>